<evidence type="ECO:0000313" key="3">
    <source>
        <dbReference type="EMBL" id="KWZ84137.1"/>
    </source>
</evidence>
<dbReference type="GeneID" id="93259316"/>
<dbReference type="AlphaFoldDB" id="A0A0C5C6P8"/>
<dbReference type="STRING" id="1398.AB434_3709"/>
<dbReference type="RefSeq" id="WP_035184467.1">
    <property type="nucleotide sequence ID" value="NZ_CP010525.1"/>
</dbReference>
<keyword evidence="4" id="KW-1185">Reference proteome</keyword>
<feature type="transmembrane region" description="Helical" evidence="1">
    <location>
        <begin position="9"/>
        <end position="30"/>
    </location>
</feature>
<dbReference type="Pfam" id="PF14345">
    <property type="entry name" value="GDYXXLXY"/>
    <property type="match status" value="1"/>
</dbReference>
<dbReference type="InterPro" id="IPR025833">
    <property type="entry name" value="GDYXXLXY"/>
</dbReference>
<reference evidence="3" key="4">
    <citation type="submission" date="2016-01" db="EMBL/GenBank/DDBJ databases">
        <authorList>
            <person name="Oliw E.H."/>
        </authorList>
    </citation>
    <scope>NUCLEOTIDE SEQUENCE [LARGE SCALE GENOMIC DNA]</scope>
    <source>
        <strain evidence="3">GED7749B</strain>
    </source>
</reference>
<keyword evidence="1" id="KW-0812">Transmembrane</keyword>
<protein>
    <recommendedName>
        <fullName evidence="6">GDYXXLXY domain-containing protein</fullName>
    </recommendedName>
</protein>
<keyword evidence="1" id="KW-0472">Membrane</keyword>
<keyword evidence="1" id="KW-1133">Transmembrane helix</keyword>
<organism evidence="3 5">
    <name type="scientific">Heyndrickxia coagulans</name>
    <name type="common">Weizmannia coagulans</name>
    <dbReference type="NCBI Taxonomy" id="1398"/>
    <lineage>
        <taxon>Bacteria</taxon>
        <taxon>Bacillati</taxon>
        <taxon>Bacillota</taxon>
        <taxon>Bacilli</taxon>
        <taxon>Bacillales</taxon>
        <taxon>Bacillaceae</taxon>
        <taxon>Heyndrickxia</taxon>
    </lineage>
</organism>
<dbReference type="EMBL" id="CP010525">
    <property type="protein sequence ID" value="AJO22354.1"/>
    <property type="molecule type" value="Genomic_DNA"/>
</dbReference>
<proteinExistence type="predicted"/>
<sequence>MHDLVKRGLAAFVPIAILLGMIVLPLYTVAVGEPVKLQMEPVDPTDAFRGDYIQVNLEAETVPASRLDRSAIEYFAGHKGGELTVYALLKKDEKGICHVKSVSAENPRGGIYLKGKAYEWEDDEQKVYIDYHLDKFFVPQHSGKEIEQAATKGRAAAVVKIYRGRAVITNLVTE</sequence>
<accession>A0A0C5C6P8</accession>
<evidence type="ECO:0000256" key="1">
    <source>
        <dbReference type="SAM" id="Phobius"/>
    </source>
</evidence>
<dbReference type="EMBL" id="LRPN01000032">
    <property type="protein sequence ID" value="KWZ84137.1"/>
    <property type="molecule type" value="Genomic_DNA"/>
</dbReference>
<reference evidence="5" key="3">
    <citation type="submission" date="2016-01" db="EMBL/GenBank/DDBJ databases">
        <authorList>
            <person name="Mitreva M."/>
            <person name="Pepin K.H."/>
            <person name="Mihindukulasuriya K.A."/>
            <person name="Fulton R."/>
            <person name="Fronick C."/>
            <person name="O'Laughlin M."/>
            <person name="Miner T."/>
            <person name="Herter B."/>
            <person name="Rosa B.A."/>
            <person name="Cordes M."/>
            <person name="Tomlinson C."/>
            <person name="Wollam A."/>
            <person name="Palsikar V.B."/>
            <person name="Mardis E.R."/>
            <person name="Wilson R.K."/>
        </authorList>
    </citation>
    <scope>NUCLEOTIDE SEQUENCE [LARGE SCALE GENOMIC DNA]</scope>
    <source>
        <strain evidence="5">GED7749B</strain>
    </source>
</reference>
<dbReference type="PATRIC" id="fig|1398.18.peg.1573"/>
<evidence type="ECO:0008006" key="6">
    <source>
        <dbReference type="Google" id="ProtNLM"/>
    </source>
</evidence>
<name>A0A0C5C6P8_HEYCO</name>
<dbReference type="Proteomes" id="UP000070376">
    <property type="component" value="Unassembled WGS sequence"/>
</dbReference>
<reference evidence="2" key="1">
    <citation type="submission" date="2015-01" db="EMBL/GenBank/DDBJ databases">
        <title>Comparative genome analysis of Bacillus coagulans HM-08, Clostridium butyricum HM-68, Bacillus subtilis HM-66 and Bacillus licheniformis BL-09.</title>
        <authorList>
            <person name="Zhang H."/>
        </authorList>
    </citation>
    <scope>NUCLEOTIDE SEQUENCE [LARGE SCALE GENOMIC DNA]</scope>
    <source>
        <strain evidence="2">HM-08</strain>
    </source>
</reference>
<dbReference type="Proteomes" id="UP000032024">
    <property type="component" value="Chromosome"/>
</dbReference>
<evidence type="ECO:0000313" key="4">
    <source>
        <dbReference type="Proteomes" id="UP000032024"/>
    </source>
</evidence>
<evidence type="ECO:0000313" key="5">
    <source>
        <dbReference type="Proteomes" id="UP000070376"/>
    </source>
</evidence>
<evidence type="ECO:0000313" key="2">
    <source>
        <dbReference type="EMBL" id="AJO22354.1"/>
    </source>
</evidence>
<reference evidence="4" key="2">
    <citation type="submission" date="2015-01" db="EMBL/GenBank/DDBJ databases">
        <title>Comparative genome analysis of Bacillus coagulans HM-08, Clostridium butyricum HM-68, Bacillus subtilis HM-66 and Bacillus paralicheniformis BL-09.</title>
        <authorList>
            <person name="Zhang H."/>
        </authorList>
    </citation>
    <scope>NUCLEOTIDE SEQUENCE [LARGE SCALE GENOMIC DNA]</scope>
    <source>
        <strain evidence="4">HM-08</strain>
    </source>
</reference>
<gene>
    <name evidence="3" type="ORF">HMPREF3213_00925</name>
    <name evidence="2" type="ORF">SB48_HM08orf02457</name>
</gene>